<dbReference type="Pfam" id="PF00293">
    <property type="entry name" value="NUDIX"/>
    <property type="match status" value="1"/>
</dbReference>
<comment type="cofactor">
    <cofactor evidence="2">
        <name>Mg(2+)</name>
        <dbReference type="ChEBI" id="CHEBI:18420"/>
    </cofactor>
</comment>
<proteinExistence type="inferred from homology"/>
<dbReference type="Gene3D" id="3.90.79.10">
    <property type="entry name" value="Nucleoside Triphosphate Pyrophosphohydrolase"/>
    <property type="match status" value="1"/>
</dbReference>
<dbReference type="PANTHER" id="PTHR11839:SF18">
    <property type="entry name" value="NUDIX HYDROLASE DOMAIN-CONTAINING PROTEIN"/>
    <property type="match status" value="1"/>
</dbReference>
<evidence type="ECO:0000256" key="7">
    <source>
        <dbReference type="ARBA" id="ARBA00032272"/>
    </source>
</evidence>
<gene>
    <name evidence="10" type="ORF">WKV44_03020</name>
</gene>
<accession>A0ABU9UA25</accession>
<dbReference type="SUPFAM" id="SSF55811">
    <property type="entry name" value="Nudix"/>
    <property type="match status" value="1"/>
</dbReference>
<protein>
    <recommendedName>
        <fullName evidence="4">GDP-mannose pyrophosphatase</fullName>
    </recommendedName>
    <alternativeName>
        <fullName evidence="6">GDP-mannose hydrolase</fullName>
    </alternativeName>
    <alternativeName>
        <fullName evidence="7">GDPMK</fullName>
    </alternativeName>
</protein>
<dbReference type="GO" id="GO:0016787">
    <property type="term" value="F:hydrolase activity"/>
    <property type="evidence" value="ECO:0007669"/>
    <property type="project" value="UniProtKB-KW"/>
</dbReference>
<sequence>MDSNKKRLIWEDVEEKPLTDTRIFSLKSVRRRNIHGQESEFCVIDSKDWVNIVPVIEKDGERFFLMVWQFRHGIGELTLEFPAGILDPGETPLDAAIRELREETGYVAECIKKIGEIRPNPAFLNNTSHTFLATGLRKVGELELDEFEHVECELIPESYVEKNMGYPPMCNAITLSAFYWYSAKKR</sequence>
<evidence type="ECO:0000313" key="10">
    <source>
        <dbReference type="EMBL" id="MEM5947508.1"/>
    </source>
</evidence>
<evidence type="ECO:0000313" key="11">
    <source>
        <dbReference type="Proteomes" id="UP001466331"/>
    </source>
</evidence>
<dbReference type="EMBL" id="JBCHKQ010000001">
    <property type="protein sequence ID" value="MEM5947508.1"/>
    <property type="molecule type" value="Genomic_DNA"/>
</dbReference>
<dbReference type="InterPro" id="IPR000086">
    <property type="entry name" value="NUDIX_hydrolase_dom"/>
</dbReference>
<dbReference type="InterPro" id="IPR020476">
    <property type="entry name" value="Nudix_hydrolase"/>
</dbReference>
<dbReference type="CDD" id="cd03424">
    <property type="entry name" value="NUDIX_ADPRase_Nudt5_UGPPase_Nudt14"/>
    <property type="match status" value="1"/>
</dbReference>
<feature type="domain" description="Nudix hydrolase" evidence="9">
    <location>
        <begin position="45"/>
        <end position="179"/>
    </location>
</feature>
<dbReference type="InterPro" id="IPR020084">
    <property type="entry name" value="NUDIX_hydrolase_CS"/>
</dbReference>
<comment type="catalytic activity">
    <reaction evidence="1">
        <text>GDP-alpha-D-mannose + H2O = alpha-D-mannose 1-phosphate + GMP + 2 H(+)</text>
        <dbReference type="Rhea" id="RHEA:27978"/>
        <dbReference type="ChEBI" id="CHEBI:15377"/>
        <dbReference type="ChEBI" id="CHEBI:15378"/>
        <dbReference type="ChEBI" id="CHEBI:57527"/>
        <dbReference type="ChEBI" id="CHEBI:58115"/>
        <dbReference type="ChEBI" id="CHEBI:58409"/>
    </reaction>
</comment>
<evidence type="ECO:0000256" key="5">
    <source>
        <dbReference type="ARBA" id="ARBA00022801"/>
    </source>
</evidence>
<evidence type="ECO:0000259" key="9">
    <source>
        <dbReference type="PROSITE" id="PS51462"/>
    </source>
</evidence>
<dbReference type="PROSITE" id="PS00893">
    <property type="entry name" value="NUDIX_BOX"/>
    <property type="match status" value="1"/>
</dbReference>
<evidence type="ECO:0000256" key="6">
    <source>
        <dbReference type="ARBA" id="ARBA00032162"/>
    </source>
</evidence>
<comment type="caution">
    <text evidence="10">The sequence shown here is derived from an EMBL/GenBank/DDBJ whole genome shotgun (WGS) entry which is preliminary data.</text>
</comment>
<dbReference type="Proteomes" id="UP001466331">
    <property type="component" value="Unassembled WGS sequence"/>
</dbReference>
<evidence type="ECO:0000256" key="2">
    <source>
        <dbReference type="ARBA" id="ARBA00001946"/>
    </source>
</evidence>
<organism evidence="10 11">
    <name type="scientific">Rarispira pelagica</name>
    <dbReference type="NCBI Taxonomy" id="3141764"/>
    <lineage>
        <taxon>Bacteria</taxon>
        <taxon>Pseudomonadati</taxon>
        <taxon>Spirochaetota</taxon>
        <taxon>Spirochaetia</taxon>
        <taxon>Winmispirales</taxon>
        <taxon>Winmispiraceae</taxon>
        <taxon>Rarispira</taxon>
    </lineage>
</organism>
<dbReference type="PANTHER" id="PTHR11839">
    <property type="entry name" value="UDP/ADP-SUGAR PYROPHOSPHATASE"/>
    <property type="match status" value="1"/>
</dbReference>
<comment type="similarity">
    <text evidence="3">Belongs to the Nudix hydrolase family. NudK subfamily.</text>
</comment>
<reference evidence="10 11" key="1">
    <citation type="submission" date="2024-03" db="EMBL/GenBank/DDBJ databases">
        <title>Ignisphaera cupida sp. nov., a hyperthermophilic hydrolytic archaeon from a hot spring of Kamchatka, and proposal of Ignisphaeraceae fam. nov.</title>
        <authorList>
            <person name="Podosokorskaya O.A."/>
            <person name="Elcheninov A.G."/>
            <person name="Maltseva A.I."/>
            <person name="Zayulina K.S."/>
            <person name="Novikov A."/>
            <person name="Merkel A.Y."/>
        </authorList>
    </citation>
    <scope>NUCLEOTIDE SEQUENCE [LARGE SCALE GENOMIC DNA]</scope>
    <source>
        <strain evidence="10 11">38H-sp</strain>
    </source>
</reference>
<dbReference type="RefSeq" id="WP_420068956.1">
    <property type="nucleotide sequence ID" value="NZ_JBCHKQ010000001.1"/>
</dbReference>
<dbReference type="PROSITE" id="PS51462">
    <property type="entry name" value="NUDIX"/>
    <property type="match status" value="1"/>
</dbReference>
<evidence type="ECO:0000256" key="8">
    <source>
        <dbReference type="RuleBase" id="RU003476"/>
    </source>
</evidence>
<name>A0ABU9UA25_9SPIR</name>
<dbReference type="InterPro" id="IPR015797">
    <property type="entry name" value="NUDIX_hydrolase-like_dom_sf"/>
</dbReference>
<keyword evidence="5 8" id="KW-0378">Hydrolase</keyword>
<evidence type="ECO:0000256" key="3">
    <source>
        <dbReference type="ARBA" id="ARBA00007275"/>
    </source>
</evidence>
<keyword evidence="11" id="KW-1185">Reference proteome</keyword>
<dbReference type="PRINTS" id="PR00502">
    <property type="entry name" value="NUDIXFAMILY"/>
</dbReference>
<evidence type="ECO:0000256" key="4">
    <source>
        <dbReference type="ARBA" id="ARBA00016377"/>
    </source>
</evidence>
<evidence type="ECO:0000256" key="1">
    <source>
        <dbReference type="ARBA" id="ARBA00000847"/>
    </source>
</evidence>